<sequence length="153" mass="17668">MFKNRKLDNIIDIIKKSEGGIEKRLDENRELLETIISKTPKLLKDNPWIVNWIKSNEEYLLKITGAANIELDVRRIRPFPKIPRPTTFKIINIVAQTTKDNASLIRQLESAIHYFKRGHSKGIDHDDDIGFTFETTIEENSIFGDEGAASRFE</sequence>
<reference evidence="1" key="1">
    <citation type="submission" date="2018-08" db="EMBL/GenBank/DDBJ databases">
        <authorList>
            <consortium name="GenomeTrakr network: Whole genome sequencing for foodborne pathogen traceback"/>
        </authorList>
    </citation>
    <scope>NUCLEOTIDE SEQUENCE [LARGE SCALE GENOMIC DNA]</scope>
    <source>
        <strain evidence="1">CFSAN034428</strain>
    </source>
</reference>
<name>A0A402TR30_SALER</name>
<dbReference type="RefSeq" id="WP_079955381.1">
    <property type="nucleotide sequence ID" value="NZ_MYVW01000011.1"/>
</dbReference>
<dbReference type="Proteomes" id="UP000839515">
    <property type="component" value="Unassembled WGS sequence"/>
</dbReference>
<dbReference type="EMBL" id="RSTU01000035">
    <property type="protein sequence ID" value="MIT93405.1"/>
    <property type="molecule type" value="Genomic_DNA"/>
</dbReference>
<protein>
    <submittedName>
        <fullName evidence="1">Uncharacterized protein</fullName>
    </submittedName>
</protein>
<dbReference type="AlphaFoldDB" id="A0A402TR30"/>
<proteinExistence type="predicted"/>
<accession>A0A402TR30</accession>
<organism evidence="1">
    <name type="scientific">Salmonella enterica</name>
    <name type="common">Salmonella choleraesuis</name>
    <dbReference type="NCBI Taxonomy" id="28901"/>
    <lineage>
        <taxon>Bacteria</taxon>
        <taxon>Pseudomonadati</taxon>
        <taxon>Pseudomonadota</taxon>
        <taxon>Gammaproteobacteria</taxon>
        <taxon>Enterobacterales</taxon>
        <taxon>Enterobacteriaceae</taxon>
        <taxon>Salmonella</taxon>
    </lineage>
</organism>
<evidence type="ECO:0000313" key="1">
    <source>
        <dbReference type="EMBL" id="MIT93405.1"/>
    </source>
</evidence>
<comment type="caution">
    <text evidence="1">The sequence shown here is derived from an EMBL/GenBank/DDBJ whole genome shotgun (WGS) entry which is preliminary data.</text>
</comment>
<gene>
    <name evidence="1" type="ORF">ATP91_24515</name>
</gene>